<organism evidence="1 2">
    <name type="scientific">Actinocrinis puniceicyclus</name>
    <dbReference type="NCBI Taxonomy" id="977794"/>
    <lineage>
        <taxon>Bacteria</taxon>
        <taxon>Bacillati</taxon>
        <taxon>Actinomycetota</taxon>
        <taxon>Actinomycetes</taxon>
        <taxon>Catenulisporales</taxon>
        <taxon>Actinospicaceae</taxon>
        <taxon>Actinocrinis</taxon>
    </lineage>
</organism>
<evidence type="ECO:0000313" key="2">
    <source>
        <dbReference type="Proteomes" id="UP000677913"/>
    </source>
</evidence>
<sequence length="59" mass="7112">RLLIAHTLGRLTRKRSLNPKRRHRSFPRVVKRARRNSWRVKRQGLEVKDSGCLSSFWLM</sequence>
<keyword evidence="2" id="KW-1185">Reference proteome</keyword>
<gene>
    <name evidence="1" type="ORF">KGA66_29530</name>
</gene>
<feature type="non-terminal residue" evidence="1">
    <location>
        <position position="1"/>
    </location>
</feature>
<proteinExistence type="predicted"/>
<dbReference type="Proteomes" id="UP000677913">
    <property type="component" value="Unassembled WGS sequence"/>
</dbReference>
<reference evidence="1" key="1">
    <citation type="submission" date="2021-04" db="EMBL/GenBank/DDBJ databases">
        <title>Genome based classification of Actinospica acidithermotolerans sp. nov., an actinobacterium isolated from an Indonesian hot spring.</title>
        <authorList>
            <person name="Kusuma A.B."/>
            <person name="Putra K.E."/>
            <person name="Nafisah S."/>
            <person name="Loh J."/>
            <person name="Nouioui I."/>
            <person name="Goodfellow M."/>
        </authorList>
    </citation>
    <scope>NUCLEOTIDE SEQUENCE</scope>
    <source>
        <strain evidence="1">DSM 45618</strain>
    </source>
</reference>
<dbReference type="AlphaFoldDB" id="A0A8J7WT97"/>
<protein>
    <submittedName>
        <fullName evidence="1">Uncharacterized protein</fullName>
    </submittedName>
</protein>
<evidence type="ECO:0000313" key="1">
    <source>
        <dbReference type="EMBL" id="MBS2967203.1"/>
    </source>
</evidence>
<name>A0A8J7WT97_9ACTN</name>
<accession>A0A8J7WT97</accession>
<dbReference type="EMBL" id="JAGSXH010000411">
    <property type="protein sequence ID" value="MBS2967203.1"/>
    <property type="molecule type" value="Genomic_DNA"/>
</dbReference>
<comment type="caution">
    <text evidence="1">The sequence shown here is derived from an EMBL/GenBank/DDBJ whole genome shotgun (WGS) entry which is preliminary data.</text>
</comment>